<keyword evidence="6" id="KW-0654">Proteoglycan</keyword>
<evidence type="ECO:0000256" key="7">
    <source>
        <dbReference type="ARBA" id="ARBA00023136"/>
    </source>
</evidence>
<proteinExistence type="inferred from homology"/>
<evidence type="ECO:0000256" key="6">
    <source>
        <dbReference type="ARBA" id="ARBA00022974"/>
    </source>
</evidence>
<evidence type="ECO:0000313" key="14">
    <source>
        <dbReference type="Proteomes" id="UP000323000"/>
    </source>
</evidence>
<feature type="domain" description="FAS1" evidence="12">
    <location>
        <begin position="71"/>
        <end position="216"/>
    </location>
</feature>
<feature type="chain" id="PRO_5023124439" description="FAS1 domain-containing protein" evidence="11">
    <location>
        <begin position="28"/>
        <end position="288"/>
    </location>
</feature>
<dbReference type="Proteomes" id="UP000323000">
    <property type="component" value="Chromosome 1"/>
</dbReference>
<evidence type="ECO:0000313" key="13">
    <source>
        <dbReference type="EMBL" id="TXG73871.1"/>
    </source>
</evidence>
<keyword evidence="7" id="KW-0472">Membrane</keyword>
<dbReference type="SUPFAM" id="SSF82153">
    <property type="entry name" value="FAS1 domain"/>
    <property type="match status" value="1"/>
</dbReference>
<evidence type="ECO:0000256" key="4">
    <source>
        <dbReference type="ARBA" id="ARBA00022622"/>
    </source>
</evidence>
<evidence type="ECO:0000256" key="8">
    <source>
        <dbReference type="ARBA" id="ARBA00023180"/>
    </source>
</evidence>
<evidence type="ECO:0000256" key="11">
    <source>
        <dbReference type="SAM" id="SignalP"/>
    </source>
</evidence>
<name>A0A5C7IX81_9ROSI</name>
<organism evidence="13 14">
    <name type="scientific">Acer yangbiense</name>
    <dbReference type="NCBI Taxonomy" id="1000413"/>
    <lineage>
        <taxon>Eukaryota</taxon>
        <taxon>Viridiplantae</taxon>
        <taxon>Streptophyta</taxon>
        <taxon>Embryophyta</taxon>
        <taxon>Tracheophyta</taxon>
        <taxon>Spermatophyta</taxon>
        <taxon>Magnoliopsida</taxon>
        <taxon>eudicotyledons</taxon>
        <taxon>Gunneridae</taxon>
        <taxon>Pentapetalae</taxon>
        <taxon>rosids</taxon>
        <taxon>malvids</taxon>
        <taxon>Sapindales</taxon>
        <taxon>Sapindaceae</taxon>
        <taxon>Hippocastanoideae</taxon>
        <taxon>Acereae</taxon>
        <taxon>Acer</taxon>
    </lineage>
</organism>
<keyword evidence="4" id="KW-0449">Lipoprotein</keyword>
<gene>
    <name evidence="13" type="ORF">EZV62_002450</name>
</gene>
<evidence type="ECO:0000256" key="9">
    <source>
        <dbReference type="ARBA" id="ARBA00024686"/>
    </source>
</evidence>
<dbReference type="Pfam" id="PF02469">
    <property type="entry name" value="Fasciclin"/>
    <property type="match status" value="1"/>
</dbReference>
<feature type="signal peptide" evidence="11">
    <location>
        <begin position="1"/>
        <end position="27"/>
    </location>
</feature>
<dbReference type="PROSITE" id="PS50213">
    <property type="entry name" value="FAS1"/>
    <property type="match status" value="1"/>
</dbReference>
<dbReference type="FunFam" id="2.30.180.10:FF:000006">
    <property type="entry name" value="Fasciclin-like arabinogalactan protein 11"/>
    <property type="match status" value="1"/>
</dbReference>
<dbReference type="GO" id="GO:0098552">
    <property type="term" value="C:side of membrane"/>
    <property type="evidence" value="ECO:0007669"/>
    <property type="project" value="UniProtKB-KW"/>
</dbReference>
<dbReference type="InterPro" id="IPR036378">
    <property type="entry name" value="FAS1_dom_sf"/>
</dbReference>
<dbReference type="PANTHER" id="PTHR32077">
    <property type="entry name" value="FASCICLIN-LIKE ARABINOGALACTAN PROTEIN"/>
    <property type="match status" value="1"/>
</dbReference>
<dbReference type="Gene3D" id="2.30.180.10">
    <property type="entry name" value="FAS1 domain"/>
    <property type="match status" value="1"/>
</dbReference>
<dbReference type="InterPro" id="IPR000782">
    <property type="entry name" value="FAS1_domain"/>
</dbReference>
<evidence type="ECO:0000256" key="1">
    <source>
        <dbReference type="ARBA" id="ARBA00004609"/>
    </source>
</evidence>
<dbReference type="GO" id="GO:0009834">
    <property type="term" value="P:plant-type secondary cell wall biogenesis"/>
    <property type="evidence" value="ECO:0007669"/>
    <property type="project" value="UniProtKB-ARBA"/>
</dbReference>
<dbReference type="EMBL" id="VAHF01000001">
    <property type="protein sequence ID" value="TXG73871.1"/>
    <property type="molecule type" value="Genomic_DNA"/>
</dbReference>
<keyword evidence="4" id="KW-0336">GPI-anchor</keyword>
<evidence type="ECO:0000256" key="5">
    <source>
        <dbReference type="ARBA" id="ARBA00022729"/>
    </source>
</evidence>
<comment type="subcellular location">
    <subcellularLocation>
        <location evidence="1">Cell membrane</location>
        <topology evidence="1">Lipid-anchor</topology>
        <topology evidence="1">GPI-anchor</topology>
    </subcellularLocation>
</comment>
<feature type="region of interest" description="Disordered" evidence="10">
    <location>
        <begin position="227"/>
        <end position="256"/>
    </location>
</feature>
<dbReference type="GO" id="GO:0005886">
    <property type="term" value="C:plasma membrane"/>
    <property type="evidence" value="ECO:0007669"/>
    <property type="project" value="UniProtKB-SubCell"/>
</dbReference>
<comment type="function">
    <text evidence="9">May be a cell surface adhesion protein.</text>
</comment>
<comment type="caution">
    <text evidence="13">The sequence shown here is derived from an EMBL/GenBank/DDBJ whole genome shotgun (WGS) entry which is preliminary data.</text>
</comment>
<keyword evidence="14" id="KW-1185">Reference proteome</keyword>
<evidence type="ECO:0000256" key="3">
    <source>
        <dbReference type="ARBA" id="ARBA00022475"/>
    </source>
</evidence>
<dbReference type="SMART" id="SM00554">
    <property type="entry name" value="FAS1"/>
    <property type="match status" value="1"/>
</dbReference>
<protein>
    <recommendedName>
        <fullName evidence="12">FAS1 domain-containing protein</fullName>
    </recommendedName>
</protein>
<comment type="similarity">
    <text evidence="2">Belongs to the fasciclin-like AGP family.</text>
</comment>
<dbReference type="OrthoDB" id="286301at2759"/>
<dbReference type="PANTHER" id="PTHR32077:SF59">
    <property type="entry name" value="FASCICLIN-LIKE ARABINOGALACTAN PROTEIN 12"/>
    <property type="match status" value="1"/>
</dbReference>
<dbReference type="AlphaFoldDB" id="A0A5C7IX81"/>
<keyword evidence="8" id="KW-0325">Glycoprotein</keyword>
<evidence type="ECO:0000256" key="2">
    <source>
        <dbReference type="ARBA" id="ARBA00007843"/>
    </source>
</evidence>
<evidence type="ECO:0000256" key="10">
    <source>
        <dbReference type="SAM" id="MobiDB-lite"/>
    </source>
</evidence>
<keyword evidence="3" id="KW-1003">Cell membrane</keyword>
<accession>A0A5C7IX81</accession>
<keyword evidence="5 11" id="KW-0732">Signal</keyword>
<dbReference type="InterPro" id="IPR045003">
    <property type="entry name" value="FLA_A"/>
</dbReference>
<evidence type="ECO:0000259" key="12">
    <source>
        <dbReference type="PROSITE" id="PS50213"/>
    </source>
</evidence>
<reference evidence="14" key="1">
    <citation type="journal article" date="2019" name="Gigascience">
        <title>De novo genome assembly of the endangered Acer yangbiense, a plant species with extremely small populations endemic to Yunnan Province, China.</title>
        <authorList>
            <person name="Yang J."/>
            <person name="Wariss H.M."/>
            <person name="Tao L."/>
            <person name="Zhang R."/>
            <person name="Yun Q."/>
            <person name="Hollingsworth P."/>
            <person name="Dao Z."/>
            <person name="Luo G."/>
            <person name="Guo H."/>
            <person name="Ma Y."/>
            <person name="Sun W."/>
        </authorList>
    </citation>
    <scope>NUCLEOTIDE SEQUENCE [LARGE SCALE GENOMIC DNA]</scope>
    <source>
        <strain evidence="14">cv. Malutang</strain>
    </source>
</reference>
<sequence>MTTMKQQHFFSFSLLLFFFLHSTTTLAQPVAAPASPVKPSPPAPPALVPSPPAPPALVPAPPAFAPAPAGPTNVTKILEKASGFSLFIRLLKATSTIDQITHQLNDSNNGMTIFAPSDNAFTSLSSGTLNGLNDQQKAALIQFHVIPSYIPISQFQTVSNPLRTNAGDNSRYKYPLNVISYSTSSVNISTGITNSSVTGTVYSDGQLAMYQVDKVLLPYDLFGVKPPAPAPSPSKPNKKSKAGDSDDDSTTPDDAKVDTSAAVSTVSAMAMQNVVVFIVATASAMFCL</sequence>